<organism evidence="1 2">
    <name type="scientific">Gymnopilus junonius</name>
    <name type="common">Spectacular rustgill mushroom</name>
    <name type="synonym">Gymnopilus spectabilis subsp. junonius</name>
    <dbReference type="NCBI Taxonomy" id="109634"/>
    <lineage>
        <taxon>Eukaryota</taxon>
        <taxon>Fungi</taxon>
        <taxon>Dikarya</taxon>
        <taxon>Basidiomycota</taxon>
        <taxon>Agaricomycotina</taxon>
        <taxon>Agaricomycetes</taxon>
        <taxon>Agaricomycetidae</taxon>
        <taxon>Agaricales</taxon>
        <taxon>Agaricineae</taxon>
        <taxon>Hymenogastraceae</taxon>
        <taxon>Gymnopilus</taxon>
    </lineage>
</organism>
<name>A0A9P5NI56_GYMJU</name>
<evidence type="ECO:0000313" key="1">
    <source>
        <dbReference type="EMBL" id="KAF8889748.1"/>
    </source>
</evidence>
<comment type="caution">
    <text evidence="1">The sequence shown here is derived from an EMBL/GenBank/DDBJ whole genome shotgun (WGS) entry which is preliminary data.</text>
</comment>
<gene>
    <name evidence="1" type="ORF">CPB84DRAFT_1749214</name>
</gene>
<reference evidence="1" key="1">
    <citation type="submission" date="2020-11" db="EMBL/GenBank/DDBJ databases">
        <authorList>
            <consortium name="DOE Joint Genome Institute"/>
            <person name="Ahrendt S."/>
            <person name="Riley R."/>
            <person name="Andreopoulos W."/>
            <person name="LaButti K."/>
            <person name="Pangilinan J."/>
            <person name="Ruiz-duenas F.J."/>
            <person name="Barrasa J.M."/>
            <person name="Sanchez-Garcia M."/>
            <person name="Camarero S."/>
            <person name="Miyauchi S."/>
            <person name="Serrano A."/>
            <person name="Linde D."/>
            <person name="Babiker R."/>
            <person name="Drula E."/>
            <person name="Ayuso-Fernandez I."/>
            <person name="Pacheco R."/>
            <person name="Padilla G."/>
            <person name="Ferreira P."/>
            <person name="Barriuso J."/>
            <person name="Kellner H."/>
            <person name="Castanera R."/>
            <person name="Alfaro M."/>
            <person name="Ramirez L."/>
            <person name="Pisabarro A.G."/>
            <person name="Kuo A."/>
            <person name="Tritt A."/>
            <person name="Lipzen A."/>
            <person name="He G."/>
            <person name="Yan M."/>
            <person name="Ng V."/>
            <person name="Cullen D."/>
            <person name="Martin F."/>
            <person name="Rosso M.-N."/>
            <person name="Henrissat B."/>
            <person name="Hibbett D."/>
            <person name="Martinez A.T."/>
            <person name="Grigoriev I.V."/>
        </authorList>
    </citation>
    <scope>NUCLEOTIDE SEQUENCE</scope>
    <source>
        <strain evidence="1">AH 44721</strain>
    </source>
</reference>
<proteinExistence type="predicted"/>
<protein>
    <submittedName>
        <fullName evidence="1">Uncharacterized protein</fullName>
    </submittedName>
</protein>
<dbReference type="Proteomes" id="UP000724874">
    <property type="component" value="Unassembled WGS sequence"/>
</dbReference>
<keyword evidence="2" id="KW-1185">Reference proteome</keyword>
<sequence length="160" mass="17697">MSLKCSLIHTTHSQQLEEGNGPNIKLTVANASAQLIVRGFINFILKRQVFGTTWISCLDLNRPIEADKIRSTSQAVTFVSITEIYEFTTTSAISDFWLIMPKTGLNEAKQLGLSPPPAPCYETCPWVLGFISSISSQGLHVKWEVGAFDNSEDYEPPSLC</sequence>
<accession>A0A9P5NI56</accession>
<dbReference type="AlphaFoldDB" id="A0A9P5NI56"/>
<dbReference type="EMBL" id="JADNYJ010000078">
    <property type="protein sequence ID" value="KAF8889748.1"/>
    <property type="molecule type" value="Genomic_DNA"/>
</dbReference>
<evidence type="ECO:0000313" key="2">
    <source>
        <dbReference type="Proteomes" id="UP000724874"/>
    </source>
</evidence>